<dbReference type="EMBL" id="LR130778">
    <property type="protein sequence ID" value="VDN49208.1"/>
    <property type="molecule type" value="Genomic_DNA"/>
</dbReference>
<dbReference type="AlphaFoldDB" id="A0A3P7PJT2"/>
<keyword evidence="2" id="KW-1185">Reference proteome</keyword>
<dbReference type="KEGG" id="cbar:PATL70BA_3282"/>
<gene>
    <name evidence="1" type="ORF">PATL70BA_3282</name>
</gene>
<organism evidence="1 2">
    <name type="scientific">Petrocella atlantisensis</name>
    <dbReference type="NCBI Taxonomy" id="2173034"/>
    <lineage>
        <taxon>Bacteria</taxon>
        <taxon>Bacillati</taxon>
        <taxon>Bacillota</taxon>
        <taxon>Clostridia</taxon>
        <taxon>Lachnospirales</taxon>
        <taxon>Vallitaleaceae</taxon>
        <taxon>Petrocella</taxon>
    </lineage>
</organism>
<reference evidence="1 2" key="1">
    <citation type="submission" date="2018-09" db="EMBL/GenBank/DDBJ databases">
        <authorList>
            <person name="Postec A."/>
        </authorList>
    </citation>
    <scope>NUCLEOTIDE SEQUENCE [LARGE SCALE GENOMIC DNA]</scope>
    <source>
        <strain evidence="1">70B-A</strain>
    </source>
</reference>
<evidence type="ECO:0000313" key="1">
    <source>
        <dbReference type="EMBL" id="VDN49208.1"/>
    </source>
</evidence>
<sequence>MLAKIVLLATLKNHLGPMNLSLLNNTDAEPNEERNSTDQSLFYRDVERPSFLHGCKKGRMIEQCYLLTK</sequence>
<dbReference type="Proteomes" id="UP000279029">
    <property type="component" value="Chromosome"/>
</dbReference>
<evidence type="ECO:0000313" key="2">
    <source>
        <dbReference type="Proteomes" id="UP000279029"/>
    </source>
</evidence>
<proteinExistence type="predicted"/>
<protein>
    <submittedName>
        <fullName evidence="1">Uncharacterized protein</fullName>
    </submittedName>
</protein>
<accession>A0A3P7PJT2</accession>
<name>A0A3P7PJT2_9FIRM</name>